<protein>
    <submittedName>
        <fullName evidence="2">SEC59/DGK1/VTE5 family protein</fullName>
    </submittedName>
</protein>
<feature type="transmembrane region" description="Helical" evidence="1">
    <location>
        <begin position="21"/>
        <end position="49"/>
    </location>
</feature>
<name>A0A9E9LBB7_9BURK</name>
<dbReference type="InterPro" id="IPR037997">
    <property type="entry name" value="Dgk1-like"/>
</dbReference>
<dbReference type="RefSeq" id="WP_269315973.1">
    <property type="nucleotide sequence ID" value="NZ_CP098251.1"/>
</dbReference>
<keyword evidence="1" id="KW-0812">Transmembrane</keyword>
<proteinExistence type="predicted"/>
<dbReference type="AlphaFoldDB" id="A0A9E9LBB7"/>
<evidence type="ECO:0000256" key="1">
    <source>
        <dbReference type="SAM" id="Phobius"/>
    </source>
</evidence>
<evidence type="ECO:0000313" key="2">
    <source>
        <dbReference type="EMBL" id="WAV91237.1"/>
    </source>
</evidence>
<keyword evidence="1" id="KW-1133">Transmembrane helix</keyword>
<feature type="transmembrane region" description="Helical" evidence="1">
    <location>
        <begin position="142"/>
        <end position="159"/>
    </location>
</feature>
<dbReference type="EMBL" id="CP098251">
    <property type="protein sequence ID" value="WAV91237.1"/>
    <property type="molecule type" value="Genomic_DNA"/>
</dbReference>
<dbReference type="Proteomes" id="UP001164819">
    <property type="component" value="Chromosome"/>
</dbReference>
<feature type="transmembrane region" description="Helical" evidence="1">
    <location>
        <begin position="165"/>
        <end position="182"/>
    </location>
</feature>
<organism evidence="2">
    <name type="scientific">Oxalobacter aliiformigenes</name>
    <dbReference type="NCBI Taxonomy" id="2946593"/>
    <lineage>
        <taxon>Bacteria</taxon>
        <taxon>Pseudomonadati</taxon>
        <taxon>Pseudomonadota</taxon>
        <taxon>Betaproteobacteria</taxon>
        <taxon>Burkholderiales</taxon>
        <taxon>Oxalobacteraceae</taxon>
        <taxon>Oxalobacter</taxon>
    </lineage>
</organism>
<dbReference type="PANTHER" id="PTHR31303:SF1">
    <property type="entry name" value="CTP-DEPENDENT DIACYLGLYCEROL KINASE 1"/>
    <property type="match status" value="1"/>
</dbReference>
<dbReference type="PANTHER" id="PTHR31303">
    <property type="entry name" value="CTP-DEPENDENT DIACYLGLYCEROL KINASE 1"/>
    <property type="match status" value="1"/>
</dbReference>
<accession>A0A9E9LBB7</accession>
<reference evidence="2" key="1">
    <citation type="journal article" date="2022" name="Front. Microbiol.">
        <title>New perspectives on an old grouping: The genomic and phenotypic variability of Oxalobacter formigenes and the implications for calcium oxalate stone prevention.</title>
        <authorList>
            <person name="Chmiel J.A."/>
            <person name="Carr C."/>
            <person name="Stuivenberg G.A."/>
            <person name="Venema R."/>
            <person name="Chanyi R.M."/>
            <person name="Al K.F."/>
            <person name="Giguere D."/>
            <person name="Say H."/>
            <person name="Akouris P.P."/>
            <person name="Dominguez Romero S.A."/>
            <person name="Kwong A."/>
            <person name="Tai V."/>
            <person name="Koval S.F."/>
            <person name="Razvi H."/>
            <person name="Bjazevic J."/>
            <person name="Burton J.P."/>
        </authorList>
    </citation>
    <scope>NUCLEOTIDE SEQUENCE</scope>
    <source>
        <strain evidence="2">OxK</strain>
    </source>
</reference>
<keyword evidence="1" id="KW-0472">Membrane</keyword>
<sequence>MTKEISYGQEIFRKTIHLSSLWMVVSIAFFPKWFNIALFAFLLVSTILVEYGNHRKWRLFTLTYGSLFNRILREKETQEKFHLSGAPYVIAAALMVTIIFPKIIAMTALSVMLIGDTGAALVGRKLGKHKINLGTKSIEGSIAFWLFSTVVLLFFHFIYHQPPSFLLFGFAGITGATFAEIYENRIRLDDNFSIPLVVGLFLCLSVWL</sequence>
<dbReference type="GO" id="GO:0004143">
    <property type="term" value="F:ATP-dependent diacylglycerol kinase activity"/>
    <property type="evidence" value="ECO:0007669"/>
    <property type="project" value="InterPro"/>
</dbReference>
<feature type="transmembrane region" description="Helical" evidence="1">
    <location>
        <begin position="88"/>
        <end position="121"/>
    </location>
</feature>
<gene>
    <name evidence="2" type="ORF">NB646_00225</name>
</gene>